<dbReference type="AlphaFoldDB" id="A0AAJ2JRU5"/>
<gene>
    <name evidence="1" type="ORF">RQP50_00075</name>
</gene>
<evidence type="ECO:0000313" key="2">
    <source>
        <dbReference type="Proteomes" id="UP001250538"/>
    </source>
</evidence>
<accession>A0AAJ2JRU5</accession>
<name>A0AAJ2JRU5_9BACL</name>
<comment type="caution">
    <text evidence="1">The sequence shown here is derived from an EMBL/GenBank/DDBJ whole genome shotgun (WGS) entry which is preliminary data.</text>
</comment>
<dbReference type="Proteomes" id="UP001250538">
    <property type="component" value="Unassembled WGS sequence"/>
</dbReference>
<reference evidence="2" key="1">
    <citation type="submission" date="2023-09" db="EMBL/GenBank/DDBJ databases">
        <title>Paenibacillus sp. chi10 Genome sequencing and assembly.</title>
        <authorList>
            <person name="Kim I."/>
        </authorList>
    </citation>
    <scope>NUCLEOTIDE SEQUENCE [LARGE SCALE GENOMIC DNA]</scope>
    <source>
        <strain evidence="2">chi10</strain>
    </source>
</reference>
<keyword evidence="2" id="KW-1185">Reference proteome</keyword>
<sequence>MVEQLSFYLFDYFPSLQQATISRPVTVNPSVDHRIGTLNTSTGKKYAYDCGEELHGARKHLVAMARFSAEWQKAIEEDPTLA</sequence>
<dbReference type="RefSeq" id="WP_315742279.1">
    <property type="nucleotide sequence ID" value="NZ_JAVYAA010000001.1"/>
</dbReference>
<organism evidence="1 2">
    <name type="scientific">Paenibacillus suaedae</name>
    <dbReference type="NCBI Taxonomy" id="3077233"/>
    <lineage>
        <taxon>Bacteria</taxon>
        <taxon>Bacillati</taxon>
        <taxon>Bacillota</taxon>
        <taxon>Bacilli</taxon>
        <taxon>Bacillales</taxon>
        <taxon>Paenibacillaceae</taxon>
        <taxon>Paenibacillus</taxon>
    </lineage>
</organism>
<proteinExistence type="predicted"/>
<protein>
    <submittedName>
        <fullName evidence="1">Uncharacterized protein</fullName>
    </submittedName>
</protein>
<dbReference type="EMBL" id="JAVYAA010000001">
    <property type="protein sequence ID" value="MDT8974631.1"/>
    <property type="molecule type" value="Genomic_DNA"/>
</dbReference>
<evidence type="ECO:0000313" key="1">
    <source>
        <dbReference type="EMBL" id="MDT8974631.1"/>
    </source>
</evidence>